<organism evidence="1 2">
    <name type="scientific">Roseibium alexandrii (strain DSM 17067 / NCIMB 14079 / DFL-11)</name>
    <name type="common">Labrenzia alexandrii</name>
    <dbReference type="NCBI Taxonomy" id="244592"/>
    <lineage>
        <taxon>Bacteria</taxon>
        <taxon>Pseudomonadati</taxon>
        <taxon>Pseudomonadota</taxon>
        <taxon>Alphaproteobacteria</taxon>
        <taxon>Hyphomicrobiales</taxon>
        <taxon>Stappiaceae</taxon>
        <taxon>Roseibium</taxon>
    </lineage>
</organism>
<comment type="caution">
    <text evidence="1">The sequence shown here is derived from an EMBL/GenBank/DDBJ whole genome shotgun (WGS) entry which is preliminary data.</text>
</comment>
<evidence type="ECO:0000313" key="1">
    <source>
        <dbReference type="EMBL" id="EEE46505.1"/>
    </source>
</evidence>
<protein>
    <submittedName>
        <fullName evidence="1">Uncharacterized protein</fullName>
    </submittedName>
</protein>
<sequence length="108" mass="11915">MQRLTRQDICAQHQYAILAMRTDVHFFDGTWADKLIGELLKPAAPPIDQKHICRTVDPCEQVLLSVNRSVKNVNNAAVTSRDGGDIGHNGLILSIAITVASPKRNNLK</sequence>
<reference evidence="1 2" key="2">
    <citation type="submission" date="2013-04" db="EMBL/GenBank/DDBJ databases">
        <authorList>
            <person name="Fiebig A."/>
            <person name="Pradella S."/>
            <person name="Wagner-Doebler I."/>
        </authorList>
    </citation>
    <scope>NUCLEOTIDE SEQUENCE [LARGE SCALE GENOMIC DNA]</scope>
    <source>
        <strain evidence="2">DSM 17067 / NCIMB 14079 / DFL-11</strain>
    </source>
</reference>
<reference evidence="1 2" key="1">
    <citation type="submission" date="2008-01" db="EMBL/GenBank/DDBJ databases">
        <authorList>
            <person name="Wagner-Dobler I."/>
            <person name="Ferriera S."/>
            <person name="Johnson J."/>
            <person name="Kravitz S."/>
            <person name="Beeson K."/>
            <person name="Sutton G."/>
            <person name="Rogers Y.-H."/>
            <person name="Friedman R."/>
            <person name="Frazier M."/>
            <person name="Venter J.C."/>
        </authorList>
    </citation>
    <scope>NUCLEOTIDE SEQUENCE [LARGE SCALE GENOMIC DNA]</scope>
    <source>
        <strain evidence="2">DSM 17067 / NCIMB 14079 / DFL-11</strain>
    </source>
</reference>
<evidence type="ECO:0000313" key="2">
    <source>
        <dbReference type="Proteomes" id="UP000004703"/>
    </source>
</evidence>
<dbReference type="AlphaFoldDB" id="A0A5E8H1U1"/>
<accession>A0A5E8H1U1</accession>
<name>A0A5E8H1U1_ROSAD</name>
<dbReference type="RefSeq" id="WP_008195153.1">
    <property type="nucleotide sequence ID" value="NZ_CM011002.1"/>
</dbReference>
<gene>
    <name evidence="1" type="ORF">SADFL11_3794</name>
</gene>
<dbReference type="EMBL" id="ACCU02000003">
    <property type="protein sequence ID" value="EEE46505.1"/>
    <property type="molecule type" value="Genomic_DNA"/>
</dbReference>
<dbReference type="Proteomes" id="UP000004703">
    <property type="component" value="Chromosome"/>
</dbReference>
<proteinExistence type="predicted"/>